<organism evidence="2 3">
    <name type="scientific">Actinacidiphila glaucinigra</name>
    <dbReference type="NCBI Taxonomy" id="235986"/>
    <lineage>
        <taxon>Bacteria</taxon>
        <taxon>Bacillati</taxon>
        <taxon>Actinomycetota</taxon>
        <taxon>Actinomycetes</taxon>
        <taxon>Kitasatosporales</taxon>
        <taxon>Streptomycetaceae</taxon>
        <taxon>Actinacidiphila</taxon>
    </lineage>
</organism>
<protein>
    <submittedName>
        <fullName evidence="2">Uncharacterized protein</fullName>
    </submittedName>
</protein>
<accession>A0A239JYG4</accession>
<dbReference type="EMBL" id="FZOF01000014">
    <property type="protein sequence ID" value="SNT09894.1"/>
    <property type="molecule type" value="Genomic_DNA"/>
</dbReference>
<gene>
    <name evidence="2" type="ORF">SAMN05216252_11454</name>
</gene>
<proteinExistence type="predicted"/>
<name>A0A239JYG4_9ACTN</name>
<feature type="compositionally biased region" description="Low complexity" evidence="1">
    <location>
        <begin position="25"/>
        <end position="38"/>
    </location>
</feature>
<feature type="region of interest" description="Disordered" evidence="1">
    <location>
        <begin position="1"/>
        <end position="38"/>
    </location>
</feature>
<reference evidence="2 3" key="1">
    <citation type="submission" date="2017-06" db="EMBL/GenBank/DDBJ databases">
        <authorList>
            <person name="Kim H.J."/>
            <person name="Triplett B.A."/>
        </authorList>
    </citation>
    <scope>NUCLEOTIDE SEQUENCE [LARGE SCALE GENOMIC DNA]</scope>
    <source>
        <strain evidence="2 3">CGMCC 4.1858</strain>
    </source>
</reference>
<dbReference type="Proteomes" id="UP000198280">
    <property type="component" value="Unassembled WGS sequence"/>
</dbReference>
<dbReference type="AlphaFoldDB" id="A0A239JYG4"/>
<evidence type="ECO:0000313" key="2">
    <source>
        <dbReference type="EMBL" id="SNT09894.1"/>
    </source>
</evidence>
<evidence type="ECO:0000313" key="3">
    <source>
        <dbReference type="Proteomes" id="UP000198280"/>
    </source>
</evidence>
<sequence length="62" mass="6953">MRTKESASGIRRRAPSTVKCTQVPAVAHSSRTASSHRASGSQWWVKKLRYTAAARIVMARRR</sequence>
<evidence type="ECO:0000256" key="1">
    <source>
        <dbReference type="SAM" id="MobiDB-lite"/>
    </source>
</evidence>
<keyword evidence="3" id="KW-1185">Reference proteome</keyword>